<feature type="domain" description="HAMP" evidence="8">
    <location>
        <begin position="253"/>
        <end position="297"/>
    </location>
</feature>
<dbReference type="InterPro" id="IPR004090">
    <property type="entry name" value="Chemotax_Me-accpt_rcpt"/>
</dbReference>
<evidence type="ECO:0000259" key="7">
    <source>
        <dbReference type="PROSITE" id="PS50113"/>
    </source>
</evidence>
<dbReference type="InterPro" id="IPR004089">
    <property type="entry name" value="MCPsignal_dom"/>
</dbReference>
<dbReference type="GO" id="GO:0007165">
    <property type="term" value="P:signal transduction"/>
    <property type="evidence" value="ECO:0007669"/>
    <property type="project" value="UniProtKB-KW"/>
</dbReference>
<dbReference type="PROSITE" id="PS50112">
    <property type="entry name" value="PAS"/>
    <property type="match status" value="1"/>
</dbReference>
<dbReference type="SUPFAM" id="SSF55785">
    <property type="entry name" value="PYP-like sensor domain (PAS domain)"/>
    <property type="match status" value="2"/>
</dbReference>
<reference evidence="9 10" key="1">
    <citation type="submission" date="2019-03" db="EMBL/GenBank/DDBJ databases">
        <title>Jiella endophytica sp. nov., a novel endophytic bacterium isolated from root of Ficus microcarpa Linn. f.</title>
        <authorList>
            <person name="Tuo L."/>
        </authorList>
    </citation>
    <scope>NUCLEOTIDE SEQUENCE [LARGE SCALE GENOMIC DNA]</scope>
    <source>
        <strain evidence="9 10">CBS5Q-3</strain>
    </source>
</reference>
<protein>
    <submittedName>
        <fullName evidence="9">PAS domain-containing protein</fullName>
    </submittedName>
</protein>
<dbReference type="FunFam" id="1.10.287.950:FF:000001">
    <property type="entry name" value="Methyl-accepting chemotaxis sensory transducer"/>
    <property type="match status" value="1"/>
</dbReference>
<dbReference type="EMBL" id="SOZD01000001">
    <property type="protein sequence ID" value="TFF27770.1"/>
    <property type="molecule type" value="Genomic_DNA"/>
</dbReference>
<dbReference type="AlphaFoldDB" id="A0A4Y8RU31"/>
<evidence type="ECO:0000256" key="1">
    <source>
        <dbReference type="ARBA" id="ARBA00004370"/>
    </source>
</evidence>
<dbReference type="InterPro" id="IPR000700">
    <property type="entry name" value="PAS-assoc_C"/>
</dbReference>
<dbReference type="GO" id="GO:0016020">
    <property type="term" value="C:membrane"/>
    <property type="evidence" value="ECO:0007669"/>
    <property type="project" value="UniProtKB-SubCell"/>
</dbReference>
<evidence type="ECO:0000256" key="2">
    <source>
        <dbReference type="ARBA" id="ARBA00022500"/>
    </source>
</evidence>
<dbReference type="InterPro" id="IPR001610">
    <property type="entry name" value="PAC"/>
</dbReference>
<dbReference type="InterPro" id="IPR013656">
    <property type="entry name" value="PAS_4"/>
</dbReference>
<dbReference type="PROSITE" id="PS50111">
    <property type="entry name" value="CHEMOTAXIS_TRANSDUC_2"/>
    <property type="match status" value="1"/>
</dbReference>
<evidence type="ECO:0000259" key="8">
    <source>
        <dbReference type="PROSITE" id="PS50885"/>
    </source>
</evidence>
<dbReference type="GO" id="GO:0004888">
    <property type="term" value="F:transmembrane signaling receptor activity"/>
    <property type="evidence" value="ECO:0007669"/>
    <property type="project" value="InterPro"/>
</dbReference>
<dbReference type="RefSeq" id="WP_134760696.1">
    <property type="nucleotide sequence ID" value="NZ_SOZD01000001.1"/>
</dbReference>
<dbReference type="InterPro" id="IPR035965">
    <property type="entry name" value="PAS-like_dom_sf"/>
</dbReference>
<gene>
    <name evidence="9" type="ORF">E3C22_04750</name>
</gene>
<feature type="domain" description="Methyl-accepting transducer" evidence="5">
    <location>
        <begin position="302"/>
        <end position="531"/>
    </location>
</feature>
<name>A0A4Y8RU31_9HYPH</name>
<dbReference type="SUPFAM" id="SSF58104">
    <property type="entry name" value="Methyl-accepting chemotaxis protein (MCP) signaling domain"/>
    <property type="match status" value="1"/>
</dbReference>
<dbReference type="PANTHER" id="PTHR43531:SF11">
    <property type="entry name" value="METHYL-ACCEPTING CHEMOTAXIS PROTEIN 3"/>
    <property type="match status" value="1"/>
</dbReference>
<feature type="domain" description="PAC" evidence="7">
    <location>
        <begin position="204"/>
        <end position="256"/>
    </location>
</feature>
<dbReference type="PROSITE" id="PS50885">
    <property type="entry name" value="HAMP"/>
    <property type="match status" value="1"/>
</dbReference>
<sequence length="602" mass="63752">MKSLLGGGRADALDLLKSIGQTSIVIDFDPDGRVLSANDLFFDRFGHGQTVGLTLAELHRETFADAAKLSAFLAGLRSGEVQRTEVGLTRESGEDVRLQANFYPVRNARGRFYKFTEIFDEGCGNRSRIAEMSGKLAAISRFQAVLEFSPDGMILDANDNALNLLGYDRSEVVGRHHRELVEPSLAASEEYQEFWKKLGRGEFVAGEFRRIAKGGKLVHMQASYNPVHDAEGRVLKIVKFATDVTDRVGAVCEIGQGLGRLAKGDLSRRIEHDFGACLEPIRIDFNQSLDTLEAALLRVGESAATIGTAVDEMRTASDELAERTESQAASVEETAAAVAELAGNVQSSAANAEEAALVVTKAKVGAERSGEIVRKAIASMSAIEQSSQQITSIIAVIDEIAFQTNLLALNAGVEAARAGEAGKGFAVVAQEVRELAQRSATAAKEIKTLITASSEQVQGGVALVGETGEALAEIVGEVQVIDEKIRAIVGTARQQATGLAEISRAVGSIDRSTQQNATMVEEATAACHNLGTETYRLRELLGTFRLSAAGESAGYASAATPTAAGRPALVLASSQGSAKGARTSPARNLIHDVANAFGTSKS</sequence>
<comment type="caution">
    <text evidence="9">The sequence shown here is derived from an EMBL/GenBank/DDBJ whole genome shotgun (WGS) entry which is preliminary data.</text>
</comment>
<dbReference type="SMART" id="SM00283">
    <property type="entry name" value="MA"/>
    <property type="match status" value="1"/>
</dbReference>
<organism evidence="9 10">
    <name type="scientific">Jiella endophytica</name>
    <dbReference type="NCBI Taxonomy" id="2558362"/>
    <lineage>
        <taxon>Bacteria</taxon>
        <taxon>Pseudomonadati</taxon>
        <taxon>Pseudomonadota</taxon>
        <taxon>Alphaproteobacteria</taxon>
        <taxon>Hyphomicrobiales</taxon>
        <taxon>Aurantimonadaceae</taxon>
        <taxon>Jiella</taxon>
    </lineage>
</organism>
<dbReference type="Pfam" id="PF08448">
    <property type="entry name" value="PAS_4"/>
    <property type="match status" value="2"/>
</dbReference>
<dbReference type="OrthoDB" id="9765776at2"/>
<dbReference type="Gene3D" id="3.30.450.20">
    <property type="entry name" value="PAS domain"/>
    <property type="match status" value="2"/>
</dbReference>
<dbReference type="SMART" id="SM00091">
    <property type="entry name" value="PAS"/>
    <property type="match status" value="2"/>
</dbReference>
<dbReference type="CDD" id="cd00130">
    <property type="entry name" value="PAS"/>
    <property type="match status" value="2"/>
</dbReference>
<dbReference type="SMART" id="SM00086">
    <property type="entry name" value="PAC"/>
    <property type="match status" value="1"/>
</dbReference>
<comment type="subcellular location">
    <subcellularLocation>
        <location evidence="1">Membrane</location>
    </subcellularLocation>
</comment>
<dbReference type="NCBIfam" id="TIGR00229">
    <property type="entry name" value="sensory_box"/>
    <property type="match status" value="1"/>
</dbReference>
<dbReference type="PANTHER" id="PTHR43531">
    <property type="entry name" value="PROTEIN ICFG"/>
    <property type="match status" value="1"/>
</dbReference>
<dbReference type="PROSITE" id="PS50113">
    <property type="entry name" value="PAC"/>
    <property type="match status" value="1"/>
</dbReference>
<evidence type="ECO:0000313" key="9">
    <source>
        <dbReference type="EMBL" id="TFF27770.1"/>
    </source>
</evidence>
<dbReference type="PRINTS" id="PR00260">
    <property type="entry name" value="CHEMTRNSDUCR"/>
</dbReference>
<evidence type="ECO:0000256" key="3">
    <source>
        <dbReference type="ARBA" id="ARBA00029447"/>
    </source>
</evidence>
<dbReference type="CDD" id="cd11386">
    <property type="entry name" value="MCP_signal"/>
    <property type="match status" value="1"/>
</dbReference>
<dbReference type="InterPro" id="IPR003660">
    <property type="entry name" value="HAMP_dom"/>
</dbReference>
<comment type="similarity">
    <text evidence="3">Belongs to the methyl-accepting chemotaxis (MCP) protein family.</text>
</comment>
<dbReference type="InterPro" id="IPR051310">
    <property type="entry name" value="MCP_chemotaxis"/>
</dbReference>
<accession>A0A4Y8RU31</accession>
<keyword evidence="4" id="KW-0807">Transducer</keyword>
<keyword evidence="2" id="KW-0145">Chemotaxis</keyword>
<evidence type="ECO:0000259" key="5">
    <source>
        <dbReference type="PROSITE" id="PS50111"/>
    </source>
</evidence>
<feature type="domain" description="PAS" evidence="6">
    <location>
        <begin position="145"/>
        <end position="184"/>
    </location>
</feature>
<evidence type="ECO:0000256" key="4">
    <source>
        <dbReference type="PROSITE-ProRule" id="PRU00284"/>
    </source>
</evidence>
<dbReference type="GO" id="GO:0006935">
    <property type="term" value="P:chemotaxis"/>
    <property type="evidence" value="ECO:0007669"/>
    <property type="project" value="UniProtKB-KW"/>
</dbReference>
<proteinExistence type="inferred from homology"/>
<evidence type="ECO:0000259" key="6">
    <source>
        <dbReference type="PROSITE" id="PS50112"/>
    </source>
</evidence>
<dbReference type="Proteomes" id="UP000298179">
    <property type="component" value="Unassembled WGS sequence"/>
</dbReference>
<evidence type="ECO:0000313" key="10">
    <source>
        <dbReference type="Proteomes" id="UP000298179"/>
    </source>
</evidence>
<dbReference type="Pfam" id="PF00015">
    <property type="entry name" value="MCPsignal"/>
    <property type="match status" value="1"/>
</dbReference>
<dbReference type="InterPro" id="IPR000014">
    <property type="entry name" value="PAS"/>
</dbReference>
<keyword evidence="10" id="KW-1185">Reference proteome</keyword>
<dbReference type="Gene3D" id="1.10.287.950">
    <property type="entry name" value="Methyl-accepting chemotaxis protein"/>
    <property type="match status" value="1"/>
</dbReference>